<evidence type="ECO:0000313" key="1">
    <source>
        <dbReference type="EMBL" id="QCC05171.1"/>
    </source>
</evidence>
<dbReference type="AlphaFoldDB" id="A0AAF1D4Y9"/>
<protein>
    <submittedName>
        <fullName evidence="1">Uncharacterized protein</fullName>
    </submittedName>
</protein>
<evidence type="ECO:0000313" key="2">
    <source>
        <dbReference type="Proteomes" id="UP000296079"/>
    </source>
</evidence>
<dbReference type="Proteomes" id="UP000296079">
    <property type="component" value="Chromosome 2"/>
</dbReference>
<accession>A0AAF1D4Y9</accession>
<name>A0AAF1D4Y9_CUPNH</name>
<proteinExistence type="predicted"/>
<reference evidence="1 2" key="1">
    <citation type="submission" date="2019-04" db="EMBL/GenBank/DDBJ databases">
        <title>Long-read de novo sequencing of Cupriavidus necator H16.</title>
        <authorList>
            <person name="Little G.T."/>
            <person name="Ehsaan M."/>
            <person name="Arenas-Lopez C."/>
            <person name="Jawed K."/>
            <person name="Winzer K."/>
            <person name="Kovacs K."/>
            <person name="Malys N."/>
            <person name="Minton N.P."/>
        </authorList>
    </citation>
    <scope>NUCLEOTIDE SEQUENCE [LARGE SCALE GENOMIC DNA]</scope>
    <source>
        <strain evidence="1 2">H16</strain>
    </source>
</reference>
<dbReference type="RefSeq" id="WP_041688036.1">
    <property type="nucleotide sequence ID" value="NC_008314.1"/>
</dbReference>
<dbReference type="EMBL" id="CP039288">
    <property type="protein sequence ID" value="QCC05171.1"/>
    <property type="molecule type" value="Genomic_DNA"/>
</dbReference>
<sequence>MRQSSLAVDTVPRRTALRSSKATMPVLRAVSQPAPAWIRMHLAVASTEVFGLRQTMHRVLGELARVYVVNVDYRHGETTLHVEIARADRDAAMHAIMTAFPAAEFGVTTALGDNHVAH</sequence>
<gene>
    <name evidence="1" type="ORF">E6A55_23660</name>
</gene>
<organism evidence="1 2">
    <name type="scientific">Cupriavidus necator (strain ATCC 17699 / DSM 428 / KCTC 22496 / NCIMB 10442 / H16 / Stanier 337)</name>
    <name type="common">Ralstonia eutropha</name>
    <dbReference type="NCBI Taxonomy" id="381666"/>
    <lineage>
        <taxon>Bacteria</taxon>
        <taxon>Pseudomonadati</taxon>
        <taxon>Pseudomonadota</taxon>
        <taxon>Betaproteobacteria</taxon>
        <taxon>Burkholderiales</taxon>
        <taxon>Burkholderiaceae</taxon>
        <taxon>Cupriavidus</taxon>
    </lineage>
</organism>